<sequence length="37" mass="3829">MTDNGDVPRELSGLVVPLLGSLEATVKSQGVVYDVVA</sequence>
<keyword evidence="2" id="KW-1185">Reference proteome</keyword>
<accession>A0A402CLE7</accession>
<protein>
    <submittedName>
        <fullName evidence="1">Uncharacterized protein</fullName>
    </submittedName>
</protein>
<name>A0A402CLE7_RHOWR</name>
<organism evidence="1 2">
    <name type="scientific">Rhodococcus wratislaviensis</name>
    <name type="common">Tsukamurella wratislaviensis</name>
    <dbReference type="NCBI Taxonomy" id="44752"/>
    <lineage>
        <taxon>Bacteria</taxon>
        <taxon>Bacillati</taxon>
        <taxon>Actinomycetota</taxon>
        <taxon>Actinomycetes</taxon>
        <taxon>Mycobacteriales</taxon>
        <taxon>Nocardiaceae</taxon>
        <taxon>Rhodococcus</taxon>
    </lineage>
</organism>
<dbReference type="AlphaFoldDB" id="A0A402CLE7"/>
<dbReference type="EMBL" id="BHYM01000098">
    <property type="protein sequence ID" value="GCE44546.1"/>
    <property type="molecule type" value="Genomic_DNA"/>
</dbReference>
<proteinExistence type="predicted"/>
<gene>
    <name evidence="1" type="ORF">Rhow_008967</name>
</gene>
<evidence type="ECO:0000313" key="1">
    <source>
        <dbReference type="EMBL" id="GCE44546.1"/>
    </source>
</evidence>
<evidence type="ECO:0000313" key="2">
    <source>
        <dbReference type="Proteomes" id="UP000287519"/>
    </source>
</evidence>
<reference evidence="1 2" key="1">
    <citation type="submission" date="2018-11" db="EMBL/GenBank/DDBJ databases">
        <title>Microbial catabolism of amino acid.</title>
        <authorList>
            <person name="Hibi M."/>
            <person name="Ogawa J."/>
        </authorList>
    </citation>
    <scope>NUCLEOTIDE SEQUENCE [LARGE SCALE GENOMIC DNA]</scope>
    <source>
        <strain evidence="1 2">C31-06</strain>
    </source>
</reference>
<dbReference type="Proteomes" id="UP000287519">
    <property type="component" value="Unassembled WGS sequence"/>
</dbReference>
<comment type="caution">
    <text evidence="1">The sequence shown here is derived from an EMBL/GenBank/DDBJ whole genome shotgun (WGS) entry which is preliminary data.</text>
</comment>